<comment type="caution">
    <text evidence="2">The sequence shown here is derived from an EMBL/GenBank/DDBJ whole genome shotgun (WGS) entry which is preliminary data.</text>
</comment>
<keyword evidence="3" id="KW-1185">Reference proteome</keyword>
<name>A0ABY2HB42_9HYPO</name>
<dbReference type="EMBL" id="PPTA01000004">
    <property type="protein sequence ID" value="TFB04605.1"/>
    <property type="molecule type" value="Genomic_DNA"/>
</dbReference>
<proteinExistence type="predicted"/>
<dbReference type="Proteomes" id="UP001642720">
    <property type="component" value="Unassembled WGS sequence"/>
</dbReference>
<gene>
    <name evidence="2" type="ORF">CCMA1212_004082</name>
</gene>
<protein>
    <submittedName>
        <fullName evidence="2">Uncharacterized protein</fullName>
    </submittedName>
</protein>
<accession>A0ABY2HB42</accession>
<reference evidence="2 3" key="1">
    <citation type="submission" date="2018-01" db="EMBL/GenBank/DDBJ databases">
        <title>Genome characterization of the sugarcane-associated fungus Trichoderma ghanense CCMA-1212 and their application in lignocelulose bioconversion.</title>
        <authorList>
            <person name="Steindorff A.S."/>
            <person name="Mendes T.D."/>
            <person name="Vilela E.S.D."/>
            <person name="Rodrigues D.S."/>
            <person name="Formighieri E.F."/>
            <person name="Melo I.S."/>
            <person name="Favaro L.C.L."/>
        </authorList>
    </citation>
    <scope>NUCLEOTIDE SEQUENCE [LARGE SCALE GENOMIC DNA]</scope>
    <source>
        <strain evidence="2 3">CCMA-1212</strain>
    </source>
</reference>
<organism evidence="2 3">
    <name type="scientific">Trichoderma ghanense</name>
    <dbReference type="NCBI Taxonomy" id="65468"/>
    <lineage>
        <taxon>Eukaryota</taxon>
        <taxon>Fungi</taxon>
        <taxon>Dikarya</taxon>
        <taxon>Ascomycota</taxon>
        <taxon>Pezizomycotina</taxon>
        <taxon>Sordariomycetes</taxon>
        <taxon>Hypocreomycetidae</taxon>
        <taxon>Hypocreales</taxon>
        <taxon>Hypocreaceae</taxon>
        <taxon>Trichoderma</taxon>
    </lineage>
</organism>
<evidence type="ECO:0000256" key="1">
    <source>
        <dbReference type="SAM" id="MobiDB-lite"/>
    </source>
</evidence>
<evidence type="ECO:0000313" key="2">
    <source>
        <dbReference type="EMBL" id="TFB04605.1"/>
    </source>
</evidence>
<dbReference type="RefSeq" id="XP_073560806.1">
    <property type="nucleotide sequence ID" value="XM_073701401.1"/>
</dbReference>
<evidence type="ECO:0000313" key="3">
    <source>
        <dbReference type="Proteomes" id="UP001642720"/>
    </source>
</evidence>
<dbReference type="GeneID" id="300575851"/>
<sequence length="302" mass="33257">MLWMTSYGGYDVSGEGGSYQTSGLRRGSWHFARENCLLRAKYTEARQFVLAYSEYNNGKSDDSNHNGLSVKARLLDPCSLVVCPGILELSAKGMMNDNCESSTGISAAKKKETSCCSCKRPRRDDGASRIGHAVCPFWALSLSVGSSNVRRGAGDWGKLQNRDAPLFETRPLRFPFAADDRGRTISSVAGTPAAKRGVAPTRRTRFIVLLLPVYEILRPPVASSTPDTLLASRRHGAVLVVISGTISPAVVRDDKTRRQDRRRGPGCPSPYRRGVHGSSRVKGLCHPVDDAWLIRYTWWQIL</sequence>
<feature type="region of interest" description="Disordered" evidence="1">
    <location>
        <begin position="253"/>
        <end position="274"/>
    </location>
</feature>